<protein>
    <recommendedName>
        <fullName evidence="3">Carbohydrate kinase PfkB domain-containing protein</fullName>
    </recommendedName>
</protein>
<evidence type="ECO:0000313" key="5">
    <source>
        <dbReference type="Proteomes" id="UP000228561"/>
    </source>
</evidence>
<sequence length="358" mass="40815">MRLPVLTRKALKKKFYPACDFMMNQYDFIAIGDSTTDAFIKLKDASVHCNIDNEKCEICFRFKDKIPYEEVYVVPAVGNAANASVVAARLGLKSALISNIGDDYFGKETLDALKKENVNTEFITVNNGKKTNYHYVLWYEDDRTILIKHQEFDYRLPYFNDPKWVYFSSMGENSLPFHEVFERYMSEHPNVKLVFQPGTYQIKFGKKKLAGIYKRTEVFISNKEESQRILETNESDIKKLMNEIIKLGPKIAVITDGTKGAYACDARLSARHGKSAWFMPPYPDPKPPYERTGAGDAFSSTFAAALCIGLSIEEALRWAPINSMSVVQYVGAREGLLNRYQLEKYLAEAPADYIPQLI</sequence>
<name>A0A2M7B8H9_9BACT</name>
<dbReference type="Gene3D" id="3.40.1190.20">
    <property type="match status" value="1"/>
</dbReference>
<keyword evidence="2" id="KW-0418">Kinase</keyword>
<organism evidence="4 5">
    <name type="scientific">Candidatus Tagabacteria bacterium CG03_land_8_20_14_0_80_41_22</name>
    <dbReference type="NCBI Taxonomy" id="1975020"/>
    <lineage>
        <taxon>Bacteria</taxon>
        <taxon>Candidatus Tagaibacteriota</taxon>
    </lineage>
</organism>
<evidence type="ECO:0000313" key="4">
    <source>
        <dbReference type="EMBL" id="PIU99411.1"/>
    </source>
</evidence>
<dbReference type="InterPro" id="IPR029056">
    <property type="entry name" value="Ribokinase-like"/>
</dbReference>
<dbReference type="PANTHER" id="PTHR10584">
    <property type="entry name" value="SUGAR KINASE"/>
    <property type="match status" value="1"/>
</dbReference>
<dbReference type="PANTHER" id="PTHR10584:SF166">
    <property type="entry name" value="RIBOKINASE"/>
    <property type="match status" value="1"/>
</dbReference>
<comment type="caution">
    <text evidence="4">The sequence shown here is derived from an EMBL/GenBank/DDBJ whole genome shotgun (WGS) entry which is preliminary data.</text>
</comment>
<dbReference type="EMBL" id="PEVG01000031">
    <property type="protein sequence ID" value="PIU99411.1"/>
    <property type="molecule type" value="Genomic_DNA"/>
</dbReference>
<reference evidence="5" key="1">
    <citation type="submission" date="2017-09" db="EMBL/GenBank/DDBJ databases">
        <title>Depth-based differentiation of microbial function through sediment-hosted aquifers and enrichment of novel symbionts in the deep terrestrial subsurface.</title>
        <authorList>
            <person name="Probst A.J."/>
            <person name="Ladd B."/>
            <person name="Jarett J.K."/>
            <person name="Geller-Mcgrath D.E."/>
            <person name="Sieber C.M.K."/>
            <person name="Emerson J.B."/>
            <person name="Anantharaman K."/>
            <person name="Thomas B.C."/>
            <person name="Malmstrom R."/>
            <person name="Stieglmeier M."/>
            <person name="Klingl A."/>
            <person name="Woyke T."/>
            <person name="Ryan C.M."/>
            <person name="Banfield J.F."/>
        </authorList>
    </citation>
    <scope>NUCLEOTIDE SEQUENCE [LARGE SCALE GENOMIC DNA]</scope>
</reference>
<dbReference type="SUPFAM" id="SSF53613">
    <property type="entry name" value="Ribokinase-like"/>
    <property type="match status" value="1"/>
</dbReference>
<keyword evidence="1" id="KW-0808">Transferase</keyword>
<evidence type="ECO:0000259" key="3">
    <source>
        <dbReference type="Pfam" id="PF00294"/>
    </source>
</evidence>
<dbReference type="Proteomes" id="UP000228561">
    <property type="component" value="Unassembled WGS sequence"/>
</dbReference>
<evidence type="ECO:0000256" key="1">
    <source>
        <dbReference type="ARBA" id="ARBA00022679"/>
    </source>
</evidence>
<evidence type="ECO:0000256" key="2">
    <source>
        <dbReference type="ARBA" id="ARBA00022777"/>
    </source>
</evidence>
<gene>
    <name evidence="4" type="ORF">COS58_02515</name>
</gene>
<proteinExistence type="predicted"/>
<dbReference type="Pfam" id="PF00294">
    <property type="entry name" value="PfkB"/>
    <property type="match status" value="1"/>
</dbReference>
<feature type="domain" description="Carbohydrate kinase PfkB" evidence="3">
    <location>
        <begin position="72"/>
        <end position="335"/>
    </location>
</feature>
<dbReference type="GO" id="GO:0016301">
    <property type="term" value="F:kinase activity"/>
    <property type="evidence" value="ECO:0007669"/>
    <property type="project" value="UniProtKB-KW"/>
</dbReference>
<accession>A0A2M7B8H9</accession>
<dbReference type="AlphaFoldDB" id="A0A2M7B8H9"/>
<dbReference type="InterPro" id="IPR011611">
    <property type="entry name" value="PfkB_dom"/>
</dbReference>